<dbReference type="InterPro" id="IPR012337">
    <property type="entry name" value="RNaseH-like_sf"/>
</dbReference>
<dbReference type="PANTHER" id="PTHR11472">
    <property type="entry name" value="DNA REPAIR DEAD HELICASE RAD3/XP-D SUBFAMILY MEMBER"/>
    <property type="match status" value="1"/>
</dbReference>
<proteinExistence type="inferred from homology"/>
<sequence length="952" mass="109001">MGLGTWAVIDIETTGIHPATDEIIDLGFLQFEGTKLVRTYSSLVRPENQVSSFITKLTGITNDHLKKAPLWTQVEQDLLSLEAHSLLAHNANFEESFLKRYFDKIPSPNGRESYHDSLFYLALLFPEASTLNLEGFINQLGVADKEEHRGLADSRDLLKVLLLATYLTHQDKEFRMKLSEVLMEFPAEFFYRQFFMLKAEELEEIAEQLDYPLVESAKRYLIANKVEPLKIDKFDKFSTDFSGQNIQNILRAEKDINEVLPYYKYRAAQESLSLRVGQAFKNGIHALIQAPTGTGKTMGYLLPSFLFSKAFKETCLVATGTKTLQDQALAKDVPQMKRLLNLGPETKVVKLVGSSNHLCELLFREDNNEEPTFITPFGETFTKAYFEMLFFYNSRVPYEKKLTREQIPFILKKLAPELAEKDQNLAVDYRACAGQNCPLVNECSYQQGLREAKEAQLIIGNHALMLNWPRSIPRPQFIVVDEAHRLEHEATKAYSLEVHHKSIESLLKNLPQGMGALIYLLNSMEDGFAVENTVQTLRDQTQFSLKMLRDHYDSLPGVVEAFFKKLPNYSPAYSNELPFPKKSELKDPLAAAILNHIESMNFIFETLYNLYMPFISRWENRDFKNEAQKLKAWAVFETNFGSLEKLHASFKHYIEYPADWSTIIKYSESDSYSFESSPIDVGRKIHDELLMMSTSVVFTSATLGNASGDSGVQGVEWMTGYTYLAPEKRFKTGLYLEAVYDYKNNSKVYLCPDTRNISDPLFVPELLAQVNPLITKLGGKTLLLFSSRLRFEAASEIILREFEGKIPVFVQGLGKNVVEEFKKEEGAILIGMESFGEGIDIPGEKLSFIVVDKIPDVRQDLVIQKRRDFFEFKFGNEFNDYFLAHRTRSLHQKFGRLLRSEKDHGAILLVDNRVKKWKGNTLKTFQKLMEPYQIVSVPLKDATEQIADYFKV</sequence>
<dbReference type="InterPro" id="IPR013520">
    <property type="entry name" value="Ribonucl_H"/>
</dbReference>
<dbReference type="GO" id="GO:0003678">
    <property type="term" value="F:DNA helicase activity"/>
    <property type="evidence" value="ECO:0007669"/>
    <property type="project" value="TreeGrafter"/>
</dbReference>
<dbReference type="KEGG" id="psti:SOO65_05270"/>
<dbReference type="SMART" id="SM00491">
    <property type="entry name" value="HELICc2"/>
    <property type="match status" value="1"/>
</dbReference>
<evidence type="ECO:0000256" key="6">
    <source>
        <dbReference type="ARBA" id="ARBA00038058"/>
    </source>
</evidence>
<dbReference type="InterPro" id="IPR027417">
    <property type="entry name" value="P-loop_NTPase"/>
</dbReference>
<accession>A0AAX4HT17</accession>
<evidence type="ECO:0000259" key="7">
    <source>
        <dbReference type="PROSITE" id="PS51193"/>
    </source>
</evidence>
<organism evidence="8 9">
    <name type="scientific">Peredibacter starrii</name>
    <dbReference type="NCBI Taxonomy" id="28202"/>
    <lineage>
        <taxon>Bacteria</taxon>
        <taxon>Pseudomonadati</taxon>
        <taxon>Bdellovibrionota</taxon>
        <taxon>Bacteriovoracia</taxon>
        <taxon>Bacteriovoracales</taxon>
        <taxon>Bacteriovoracaceae</taxon>
        <taxon>Peredibacter</taxon>
    </lineage>
</organism>
<comment type="similarity">
    <text evidence="6">Belongs to the helicase family. DinG subfamily.</text>
</comment>
<dbReference type="CDD" id="cd06127">
    <property type="entry name" value="DEDDh"/>
    <property type="match status" value="1"/>
</dbReference>
<evidence type="ECO:0000256" key="5">
    <source>
        <dbReference type="ARBA" id="ARBA00026073"/>
    </source>
</evidence>
<dbReference type="Pfam" id="PF00929">
    <property type="entry name" value="RNase_T"/>
    <property type="match status" value="1"/>
</dbReference>
<keyword evidence="3" id="KW-0067">ATP-binding</keyword>
<dbReference type="Pfam" id="PF13307">
    <property type="entry name" value="Helicase_C_2"/>
    <property type="match status" value="1"/>
</dbReference>
<dbReference type="InterPro" id="IPR014001">
    <property type="entry name" value="Helicase_ATP-bd"/>
</dbReference>
<dbReference type="GO" id="GO:0016818">
    <property type="term" value="F:hydrolase activity, acting on acid anhydrides, in phosphorus-containing anhydrides"/>
    <property type="evidence" value="ECO:0007669"/>
    <property type="project" value="InterPro"/>
</dbReference>
<protein>
    <submittedName>
        <fullName evidence="8">Helicase C-terminal domain-containing protein</fullName>
    </submittedName>
</protein>
<evidence type="ECO:0000313" key="9">
    <source>
        <dbReference type="Proteomes" id="UP001324634"/>
    </source>
</evidence>
<dbReference type="SMART" id="SM00479">
    <property type="entry name" value="EXOIII"/>
    <property type="match status" value="1"/>
</dbReference>
<dbReference type="Gene3D" id="3.30.420.10">
    <property type="entry name" value="Ribonuclease H-like superfamily/Ribonuclease H"/>
    <property type="match status" value="1"/>
</dbReference>
<reference evidence="8 9" key="1">
    <citation type="submission" date="2023-11" db="EMBL/GenBank/DDBJ databases">
        <title>Peredibacter starrii A3.12.</title>
        <authorList>
            <person name="Mitchell R.J."/>
        </authorList>
    </citation>
    <scope>NUCLEOTIDE SEQUENCE [LARGE SCALE GENOMIC DNA]</scope>
    <source>
        <strain evidence="8 9">A3.12</strain>
    </source>
</reference>
<evidence type="ECO:0000256" key="3">
    <source>
        <dbReference type="ARBA" id="ARBA00022840"/>
    </source>
</evidence>
<dbReference type="FunFam" id="3.30.420.10:FF:000045">
    <property type="entry name" value="3'-5' exonuclease DinG"/>
    <property type="match status" value="1"/>
</dbReference>
<dbReference type="InterPro" id="IPR014013">
    <property type="entry name" value="Helic_SF1/SF2_ATP-bd_DinG/Rad3"/>
</dbReference>
<dbReference type="RefSeq" id="WP_321398055.1">
    <property type="nucleotide sequence ID" value="NZ_CP139487.1"/>
</dbReference>
<keyword evidence="8" id="KW-0347">Helicase</keyword>
<comment type="subunit">
    <text evidence="5">DNA polymerase III contains a core (composed of alpha, epsilon and theta chains) that associates with a tau subunit. This core dimerizes to form the POLIII' complex. PolIII' associates with the gamma complex (composed of gamma, delta, delta', psi and chi chains) and with the beta chain to form the complete DNA polymerase III complex.</text>
</comment>
<dbReference type="GO" id="GO:0004527">
    <property type="term" value="F:exonuclease activity"/>
    <property type="evidence" value="ECO:0007669"/>
    <property type="project" value="UniProtKB-ARBA"/>
</dbReference>
<keyword evidence="1" id="KW-0547">Nucleotide-binding</keyword>
<dbReference type="PANTHER" id="PTHR11472:SF34">
    <property type="entry name" value="REGULATOR OF TELOMERE ELONGATION HELICASE 1"/>
    <property type="match status" value="1"/>
</dbReference>
<comment type="function">
    <text evidence="4">DNA polymerase III is a complex, multichain enzyme responsible for most of the replicative synthesis in bacteria. The epsilon subunit contain the editing function and is a proofreading 3'-5' exonuclease.</text>
</comment>
<dbReference type="GO" id="GO:0003676">
    <property type="term" value="F:nucleic acid binding"/>
    <property type="evidence" value="ECO:0007669"/>
    <property type="project" value="InterPro"/>
</dbReference>
<keyword evidence="2" id="KW-0378">Hydrolase</keyword>
<dbReference type="InterPro" id="IPR036397">
    <property type="entry name" value="RNaseH_sf"/>
</dbReference>
<dbReference type="SMART" id="SM00487">
    <property type="entry name" value="DEXDc"/>
    <property type="match status" value="1"/>
</dbReference>
<dbReference type="InterPro" id="IPR045028">
    <property type="entry name" value="DinG/Rad3-like"/>
</dbReference>
<dbReference type="AlphaFoldDB" id="A0AAX4HT17"/>
<dbReference type="GO" id="GO:0005524">
    <property type="term" value="F:ATP binding"/>
    <property type="evidence" value="ECO:0007669"/>
    <property type="project" value="UniProtKB-KW"/>
</dbReference>
<dbReference type="SUPFAM" id="SSF53098">
    <property type="entry name" value="Ribonuclease H-like"/>
    <property type="match status" value="1"/>
</dbReference>
<keyword evidence="9" id="KW-1185">Reference proteome</keyword>
<dbReference type="Gene3D" id="3.40.50.300">
    <property type="entry name" value="P-loop containing nucleotide triphosphate hydrolases"/>
    <property type="match status" value="2"/>
</dbReference>
<evidence type="ECO:0000313" key="8">
    <source>
        <dbReference type="EMBL" id="WPU66151.1"/>
    </source>
</evidence>
<dbReference type="GO" id="GO:0006259">
    <property type="term" value="P:DNA metabolic process"/>
    <property type="evidence" value="ECO:0007669"/>
    <property type="project" value="UniProtKB-ARBA"/>
</dbReference>
<dbReference type="Proteomes" id="UP001324634">
    <property type="component" value="Chromosome"/>
</dbReference>
<dbReference type="InterPro" id="IPR006555">
    <property type="entry name" value="ATP-dep_Helicase_C"/>
</dbReference>
<dbReference type="EMBL" id="CP139487">
    <property type="protein sequence ID" value="WPU66151.1"/>
    <property type="molecule type" value="Genomic_DNA"/>
</dbReference>
<evidence type="ECO:0000256" key="2">
    <source>
        <dbReference type="ARBA" id="ARBA00022801"/>
    </source>
</evidence>
<evidence type="ECO:0000256" key="4">
    <source>
        <dbReference type="ARBA" id="ARBA00025483"/>
    </source>
</evidence>
<name>A0AAX4HT17_9BACT</name>
<gene>
    <name evidence="8" type="ORF">SOO65_05270</name>
</gene>
<dbReference type="PROSITE" id="PS51193">
    <property type="entry name" value="HELICASE_ATP_BIND_2"/>
    <property type="match status" value="1"/>
</dbReference>
<evidence type="ECO:0000256" key="1">
    <source>
        <dbReference type="ARBA" id="ARBA00022741"/>
    </source>
</evidence>
<dbReference type="SUPFAM" id="SSF52540">
    <property type="entry name" value="P-loop containing nucleoside triphosphate hydrolases"/>
    <property type="match status" value="1"/>
</dbReference>
<feature type="domain" description="Helicase ATP-binding" evidence="7">
    <location>
        <begin position="255"/>
        <end position="541"/>
    </location>
</feature>